<reference evidence="3" key="1">
    <citation type="submission" date="2016-06" db="EMBL/GenBank/DDBJ databases">
        <authorList>
            <person name="Varghese N."/>
            <person name="Submissions Spin"/>
        </authorList>
    </citation>
    <scope>NUCLEOTIDE SEQUENCE [LARGE SCALE GENOMIC DNA]</scope>
    <source>
        <strain evidence="3">DSM 43909</strain>
    </source>
</reference>
<protein>
    <submittedName>
        <fullName evidence="2">Uncharacterized protein</fullName>
    </submittedName>
</protein>
<name>A0A1C4XJ11_MICVI</name>
<dbReference type="OrthoDB" id="3295129at2"/>
<dbReference type="RefSeq" id="WP_089007095.1">
    <property type="nucleotide sequence ID" value="NZ_LT607411.1"/>
</dbReference>
<organism evidence="2 3">
    <name type="scientific">Micromonospora viridifaciens</name>
    <dbReference type="NCBI Taxonomy" id="1881"/>
    <lineage>
        <taxon>Bacteria</taxon>
        <taxon>Bacillati</taxon>
        <taxon>Actinomycetota</taxon>
        <taxon>Actinomycetes</taxon>
        <taxon>Micromonosporales</taxon>
        <taxon>Micromonosporaceae</taxon>
        <taxon>Micromonospora</taxon>
    </lineage>
</organism>
<dbReference type="EMBL" id="LT607411">
    <property type="protein sequence ID" value="SCF08509.1"/>
    <property type="molecule type" value="Genomic_DNA"/>
</dbReference>
<evidence type="ECO:0000256" key="1">
    <source>
        <dbReference type="SAM" id="MobiDB-lite"/>
    </source>
</evidence>
<sequence>MSDTTRSRSSHEVELPDDVTDPLLWRLAYDVAVAHQPDAAGRCPSLLCAQQSAPCEPLVNAERAMRLAQSGTTPPASNPVPWHWRQAA</sequence>
<accession>A0A1C4XJ11</accession>
<evidence type="ECO:0000313" key="2">
    <source>
        <dbReference type="EMBL" id="SCF08509.1"/>
    </source>
</evidence>
<gene>
    <name evidence="2" type="ORF">GA0074695_3356</name>
</gene>
<feature type="region of interest" description="Disordered" evidence="1">
    <location>
        <begin position="68"/>
        <end position="88"/>
    </location>
</feature>
<dbReference type="Proteomes" id="UP000198242">
    <property type="component" value="Chromosome I"/>
</dbReference>
<evidence type="ECO:0000313" key="3">
    <source>
        <dbReference type="Proteomes" id="UP000198242"/>
    </source>
</evidence>
<keyword evidence="3" id="KW-1185">Reference proteome</keyword>
<proteinExistence type="predicted"/>
<dbReference type="AlphaFoldDB" id="A0A1C4XJ11"/>